<evidence type="ECO:0000256" key="1">
    <source>
        <dbReference type="SAM" id="MobiDB-lite"/>
    </source>
</evidence>
<dbReference type="Gene3D" id="1.10.10.10">
    <property type="entry name" value="Winged helix-like DNA-binding domain superfamily/Winged helix DNA-binding domain"/>
    <property type="match status" value="1"/>
</dbReference>
<feature type="region of interest" description="Disordered" evidence="1">
    <location>
        <begin position="109"/>
        <end position="184"/>
    </location>
</feature>
<reference evidence="2 3" key="1">
    <citation type="submission" date="2018-11" db="EMBL/GenBank/DDBJ databases">
        <title>Pseudaminobacter arsenicus sp. nov., an arsenic-resistant bacterium isolated from arsenic-rich aquifers.</title>
        <authorList>
            <person name="Mu Y."/>
        </authorList>
    </citation>
    <scope>NUCLEOTIDE SEQUENCE [LARGE SCALE GENOMIC DNA]</scope>
    <source>
        <strain evidence="2 3">CB3</strain>
    </source>
</reference>
<feature type="compositionally biased region" description="Basic and acidic residues" evidence="1">
    <location>
        <begin position="408"/>
        <end position="420"/>
    </location>
</feature>
<proteinExistence type="predicted"/>
<name>A0A432V6V1_9HYPH</name>
<sequence>MEEDGAMSWKASAWAKEQRLGSPAAKSILLCLADYADPDKAECWPSQTLLASDAEVSERTAREWLQRLEEWGLIQRTRRTRSSGARASDMIVLNLDVMVRDGADRCREIKAGEGDDGENLPANSAGRSNRQPDAEPTGNQTHPTGNQCRAYKEEPSIEPPTGTSQSARQGARESAEDGSMEENPKAVERAFERAYRQWPTSIGDSRPEALKAWFALSPDEREEAALEWERYVAACKASGRKLICAYSKYLSEKRWTGLPPREVEAKPVVLEAAPFGPLWQAARLKQLVTGPKVMLAGLTRFEQQLVDDGKATAEALFRDKQRKSGWPQINAMHDRASMRQGVTVSTALEPLAALMVAVPVGSETFEAWRLEHELRGWPWIPDPGRQPVVYFPAGGPEGLSDFEAAVRGQHEHDDRQEAAE</sequence>
<feature type="compositionally biased region" description="Polar residues" evidence="1">
    <location>
        <begin position="121"/>
        <end position="147"/>
    </location>
</feature>
<evidence type="ECO:0000313" key="3">
    <source>
        <dbReference type="Proteomes" id="UP000281647"/>
    </source>
</evidence>
<accession>A0A432V6V1</accession>
<organism evidence="2 3">
    <name type="scientific">Borborobacter arsenicus</name>
    <dbReference type="NCBI Taxonomy" id="1851146"/>
    <lineage>
        <taxon>Bacteria</taxon>
        <taxon>Pseudomonadati</taxon>
        <taxon>Pseudomonadota</taxon>
        <taxon>Alphaproteobacteria</taxon>
        <taxon>Hyphomicrobiales</taxon>
        <taxon>Phyllobacteriaceae</taxon>
        <taxon>Borborobacter</taxon>
    </lineage>
</organism>
<protein>
    <submittedName>
        <fullName evidence="2">Helix-turn-helix domain-containing protein</fullName>
    </submittedName>
</protein>
<dbReference type="OrthoDB" id="7864318at2"/>
<evidence type="ECO:0000313" key="2">
    <source>
        <dbReference type="EMBL" id="RUM97904.1"/>
    </source>
</evidence>
<comment type="caution">
    <text evidence="2">The sequence shown here is derived from an EMBL/GenBank/DDBJ whole genome shotgun (WGS) entry which is preliminary data.</text>
</comment>
<dbReference type="EMBL" id="RKST01000008">
    <property type="protein sequence ID" value="RUM97904.1"/>
    <property type="molecule type" value="Genomic_DNA"/>
</dbReference>
<dbReference type="Pfam" id="PF13730">
    <property type="entry name" value="HTH_36"/>
    <property type="match status" value="1"/>
</dbReference>
<dbReference type="InterPro" id="IPR036388">
    <property type="entry name" value="WH-like_DNA-bd_sf"/>
</dbReference>
<dbReference type="AlphaFoldDB" id="A0A432V6V1"/>
<dbReference type="Proteomes" id="UP000281647">
    <property type="component" value="Unassembled WGS sequence"/>
</dbReference>
<feature type="region of interest" description="Disordered" evidence="1">
    <location>
        <begin position="400"/>
        <end position="420"/>
    </location>
</feature>
<keyword evidence="3" id="KW-1185">Reference proteome</keyword>
<gene>
    <name evidence="2" type="ORF">EET67_09815</name>
</gene>